<accession>A0A4Q7MJL0</accession>
<reference evidence="15 16" key="1">
    <citation type="submission" date="2019-02" db="EMBL/GenBank/DDBJ databases">
        <title>Genomic Encyclopedia of Type Strains, Phase IV (KMG-IV): sequencing the most valuable type-strain genomes for metagenomic binning, comparative biology and taxonomic classification.</title>
        <authorList>
            <person name="Goeker M."/>
        </authorList>
    </citation>
    <scope>NUCLEOTIDE SEQUENCE [LARGE SCALE GENOMIC DNA]</scope>
    <source>
        <strain evidence="15 16">DSM 16618</strain>
    </source>
</reference>
<feature type="transmembrane region" description="Helical" evidence="13">
    <location>
        <begin position="298"/>
        <end position="320"/>
    </location>
</feature>
<evidence type="ECO:0000259" key="14">
    <source>
        <dbReference type="Pfam" id="PF01618"/>
    </source>
</evidence>
<keyword evidence="8 12" id="KW-0653">Protein transport</keyword>
<keyword evidence="6" id="KW-0997">Cell inner membrane</keyword>
<evidence type="ECO:0000313" key="15">
    <source>
        <dbReference type="EMBL" id="RZS67528.1"/>
    </source>
</evidence>
<keyword evidence="9 13" id="KW-1133">Transmembrane helix</keyword>
<keyword evidence="4 12" id="KW-0813">Transport</keyword>
<proteinExistence type="inferred from homology"/>
<comment type="similarity">
    <text evidence="12">Belongs to the exbB/tolQ family.</text>
</comment>
<dbReference type="Proteomes" id="UP000292039">
    <property type="component" value="Unassembled WGS sequence"/>
</dbReference>
<evidence type="ECO:0000256" key="8">
    <source>
        <dbReference type="ARBA" id="ARBA00022927"/>
    </source>
</evidence>
<sequence>MSDTLITPTTLAQVLAQVSPAADAASNAGTAAAGATAVQGGANVAAAQAAQAGEALQAGADATAAQAGAALQSGADAVQQAGAALQTGADAAAAQAGTALQSGADMASSLGQHAANAGAAAAEQSMGFLHFVAQSDVVGKALFIILLVMSLISWYLIVVKAISNYRTRKRARSFLDKFWNASSLEQVENEIITHGANDPFSHLTSHAVYAQKHHAKYGATKLEESGSNGDFVSRTMRKVIDEETAKLENGLTVLASVGSTAPFVGLFGTVWGVYHALVGIGMSDGMTINRIAGPVGEALIMTGLGLAVAIPAVLAFNAFVRSNRVLLSRLDAFAYDLFAFLSTGQQVELSDGKLRALQRRGGQAAAQTKGAN</sequence>
<evidence type="ECO:0000256" key="4">
    <source>
        <dbReference type="ARBA" id="ARBA00022448"/>
    </source>
</evidence>
<dbReference type="PANTHER" id="PTHR30625">
    <property type="entry name" value="PROTEIN TOLQ"/>
    <property type="match status" value="1"/>
</dbReference>
<evidence type="ECO:0000256" key="7">
    <source>
        <dbReference type="ARBA" id="ARBA00022692"/>
    </source>
</evidence>
<evidence type="ECO:0000313" key="16">
    <source>
        <dbReference type="Proteomes" id="UP000292039"/>
    </source>
</evidence>
<feature type="transmembrane region" description="Helical" evidence="13">
    <location>
        <begin position="253"/>
        <end position="278"/>
    </location>
</feature>
<dbReference type="GO" id="GO:0005886">
    <property type="term" value="C:plasma membrane"/>
    <property type="evidence" value="ECO:0007669"/>
    <property type="project" value="UniProtKB-SubCell"/>
</dbReference>
<feature type="domain" description="MotA/TolQ/ExbB proton channel" evidence="14">
    <location>
        <begin position="221"/>
        <end position="330"/>
    </location>
</feature>
<comment type="subcellular location">
    <subcellularLocation>
        <location evidence="1">Cell inner membrane</location>
        <topology evidence="1">Multi-pass membrane protein</topology>
    </subcellularLocation>
    <subcellularLocation>
        <location evidence="12">Membrane</location>
        <topology evidence="12">Multi-pass membrane protein</topology>
    </subcellularLocation>
</comment>
<dbReference type="GO" id="GO:0017038">
    <property type="term" value="P:protein import"/>
    <property type="evidence" value="ECO:0007669"/>
    <property type="project" value="TreeGrafter"/>
</dbReference>
<dbReference type="InterPro" id="IPR002898">
    <property type="entry name" value="MotA_ExbB_proton_chnl"/>
</dbReference>
<feature type="transmembrane region" description="Helical" evidence="13">
    <location>
        <begin position="141"/>
        <end position="162"/>
    </location>
</feature>
<evidence type="ECO:0000256" key="2">
    <source>
        <dbReference type="ARBA" id="ARBA00011471"/>
    </source>
</evidence>
<dbReference type="AlphaFoldDB" id="A0A4Q7MJL0"/>
<gene>
    <name evidence="15" type="ORF">EV679_2754</name>
</gene>
<dbReference type="Pfam" id="PF01618">
    <property type="entry name" value="MotA_ExbB"/>
    <property type="match status" value="1"/>
</dbReference>
<keyword evidence="7 13" id="KW-0812">Transmembrane</keyword>
<comment type="subunit">
    <text evidence="2">The accessory proteins ExbB and ExbD seem to form a complex with TonB.</text>
</comment>
<evidence type="ECO:0000256" key="10">
    <source>
        <dbReference type="ARBA" id="ARBA00023136"/>
    </source>
</evidence>
<evidence type="ECO:0000256" key="9">
    <source>
        <dbReference type="ARBA" id="ARBA00022989"/>
    </source>
</evidence>
<dbReference type="InterPro" id="IPR050790">
    <property type="entry name" value="ExbB/TolQ_transport"/>
</dbReference>
<evidence type="ECO:0000256" key="13">
    <source>
        <dbReference type="SAM" id="Phobius"/>
    </source>
</evidence>
<organism evidence="15 16">
    <name type="scientific">Kerstersia gyiorum</name>
    <dbReference type="NCBI Taxonomy" id="206506"/>
    <lineage>
        <taxon>Bacteria</taxon>
        <taxon>Pseudomonadati</taxon>
        <taxon>Pseudomonadota</taxon>
        <taxon>Betaproteobacteria</taxon>
        <taxon>Burkholderiales</taxon>
        <taxon>Alcaligenaceae</taxon>
        <taxon>Kerstersia</taxon>
    </lineage>
</organism>
<protein>
    <recommendedName>
        <fullName evidence="3">Biopolymer transport protein ExbB</fullName>
    </recommendedName>
</protein>
<evidence type="ECO:0000256" key="1">
    <source>
        <dbReference type="ARBA" id="ARBA00004429"/>
    </source>
</evidence>
<evidence type="ECO:0000256" key="11">
    <source>
        <dbReference type="ARBA" id="ARBA00024816"/>
    </source>
</evidence>
<keyword evidence="10 13" id="KW-0472">Membrane</keyword>
<evidence type="ECO:0000256" key="12">
    <source>
        <dbReference type="RuleBase" id="RU004057"/>
    </source>
</evidence>
<dbReference type="EMBL" id="SGWZ01000004">
    <property type="protein sequence ID" value="RZS67528.1"/>
    <property type="molecule type" value="Genomic_DNA"/>
</dbReference>
<dbReference type="PANTHER" id="PTHR30625:SF14">
    <property type="entry name" value="BIOPOLYMER TRANSPORT PROTEIN EXBB"/>
    <property type="match status" value="1"/>
</dbReference>
<evidence type="ECO:0000256" key="5">
    <source>
        <dbReference type="ARBA" id="ARBA00022475"/>
    </source>
</evidence>
<comment type="caution">
    <text evidence="15">The sequence shown here is derived from an EMBL/GenBank/DDBJ whole genome shotgun (WGS) entry which is preliminary data.</text>
</comment>
<keyword evidence="5" id="KW-1003">Cell membrane</keyword>
<evidence type="ECO:0000256" key="6">
    <source>
        <dbReference type="ARBA" id="ARBA00022519"/>
    </source>
</evidence>
<comment type="function">
    <text evidence="11">Involved in the TonB-dependent energy-dependent transport of various receptor-bound substrates. Protects ExbD from proteolytic degradation and functionally stabilizes TonB.</text>
</comment>
<evidence type="ECO:0000256" key="3">
    <source>
        <dbReference type="ARBA" id="ARBA00022093"/>
    </source>
</evidence>
<name>A0A4Q7MJL0_9BURK</name>